<proteinExistence type="inferred from homology"/>
<feature type="domain" description="Alcohol dehydrogenase-like C-terminal" evidence="6">
    <location>
        <begin position="221"/>
        <end position="328"/>
    </location>
</feature>
<dbReference type="EMBL" id="JAGRRH010000014">
    <property type="protein sequence ID" value="KAG7358074.1"/>
    <property type="molecule type" value="Genomic_DNA"/>
</dbReference>
<comment type="similarity">
    <text evidence="2">Belongs to the zinc-containing alcohol dehydrogenase family.</text>
</comment>
<dbReference type="GO" id="GO:0046872">
    <property type="term" value="F:metal ion binding"/>
    <property type="evidence" value="ECO:0007669"/>
    <property type="project" value="UniProtKB-KW"/>
</dbReference>
<dbReference type="InterPro" id="IPR013149">
    <property type="entry name" value="ADH-like_C"/>
</dbReference>
<organism evidence="8 10">
    <name type="scientific">Nitzschia inconspicua</name>
    <dbReference type="NCBI Taxonomy" id="303405"/>
    <lineage>
        <taxon>Eukaryota</taxon>
        <taxon>Sar</taxon>
        <taxon>Stramenopiles</taxon>
        <taxon>Ochrophyta</taxon>
        <taxon>Bacillariophyta</taxon>
        <taxon>Bacillariophyceae</taxon>
        <taxon>Bacillariophycidae</taxon>
        <taxon>Bacillariales</taxon>
        <taxon>Bacillariaceae</taxon>
        <taxon>Nitzschia</taxon>
    </lineage>
</organism>
<evidence type="ECO:0000259" key="6">
    <source>
        <dbReference type="Pfam" id="PF00107"/>
    </source>
</evidence>
<evidence type="ECO:0000313" key="10">
    <source>
        <dbReference type="Proteomes" id="UP000693970"/>
    </source>
</evidence>
<keyword evidence="10" id="KW-1185">Reference proteome</keyword>
<protein>
    <submittedName>
        <fullName evidence="8">Threonine dehydrogenase-like Zn-dependent dehydrogenase</fullName>
    </submittedName>
</protein>
<dbReference type="InterPro" id="IPR013154">
    <property type="entry name" value="ADH-like_N"/>
</dbReference>
<dbReference type="Proteomes" id="UP000693970">
    <property type="component" value="Unassembled WGS sequence"/>
</dbReference>
<comment type="caution">
    <text evidence="8">The sequence shown here is derived from an EMBL/GenBank/DDBJ whole genome shotgun (WGS) entry which is preliminary data.</text>
</comment>
<evidence type="ECO:0000313" key="8">
    <source>
        <dbReference type="EMBL" id="KAG7337548.1"/>
    </source>
</evidence>
<dbReference type="CDD" id="cd08242">
    <property type="entry name" value="MDR_like"/>
    <property type="match status" value="1"/>
</dbReference>
<dbReference type="OrthoDB" id="3941538at2759"/>
<evidence type="ECO:0000256" key="4">
    <source>
        <dbReference type="ARBA" id="ARBA00022833"/>
    </source>
</evidence>
<evidence type="ECO:0000259" key="7">
    <source>
        <dbReference type="Pfam" id="PF08240"/>
    </source>
</evidence>
<evidence type="ECO:0000256" key="3">
    <source>
        <dbReference type="ARBA" id="ARBA00022723"/>
    </source>
</evidence>
<feature type="domain" description="Alcohol dehydrogenase-like N-terminal" evidence="7">
    <location>
        <begin position="45"/>
        <end position="163"/>
    </location>
</feature>
<evidence type="ECO:0000256" key="5">
    <source>
        <dbReference type="ARBA" id="ARBA00023002"/>
    </source>
</evidence>
<dbReference type="AlphaFoldDB" id="A0A9K3K711"/>
<sequence length="386" mass="41660">MMFDDDNYPSPIDDGDNTMMLAFSIVNPGDTVGQVTWIPKPAVEPGFALIRVLRAGVCNTDLEILQGYMGFHGVLGHEFVGIVEEVNTDNDAVKKEWLNQRVCGDINVGCANCWVCRGSLDSTCCQMSRNHCPNRTVLGILNRNGTMAQYLTLPIGNLHRVPDDVSDEEAVFSEPLAAACRIVEQNLVDYQRPDKVAILGDGKLGLMIAEVLGREHAKHGLMGNKPVLFGKHRHKLDLVQDSGVDARLVSECQDETSFNGVAEAHASKYDVVVDATGSPAGLALAAGLCRPMGTLVLKSTCAAGQEFNAAPFVIDELKVVGSRCGPIDKALDLLQLKETSTAKPGQQSLNITKYVTKSFPLSQADQAIQCAAEKSTMKVQIICNES</sequence>
<reference evidence="8" key="1">
    <citation type="journal article" date="2021" name="Sci. Rep.">
        <title>Diploid genomic architecture of Nitzschia inconspicua, an elite biomass production diatom.</title>
        <authorList>
            <person name="Oliver A."/>
            <person name="Podell S."/>
            <person name="Pinowska A."/>
            <person name="Traller J.C."/>
            <person name="Smith S.R."/>
            <person name="McClure R."/>
            <person name="Beliaev A."/>
            <person name="Bohutskyi P."/>
            <person name="Hill E.A."/>
            <person name="Rabines A."/>
            <person name="Zheng H."/>
            <person name="Allen L.Z."/>
            <person name="Kuo A."/>
            <person name="Grigoriev I.V."/>
            <person name="Allen A.E."/>
            <person name="Hazlebeck D."/>
            <person name="Allen E.E."/>
        </authorList>
    </citation>
    <scope>NUCLEOTIDE SEQUENCE</scope>
    <source>
        <strain evidence="8">Hildebrandi</strain>
    </source>
</reference>
<evidence type="ECO:0000313" key="9">
    <source>
        <dbReference type="EMBL" id="KAG7358074.1"/>
    </source>
</evidence>
<dbReference type="PANTHER" id="PTHR43350">
    <property type="entry name" value="NAD-DEPENDENT ALCOHOL DEHYDROGENASE"/>
    <property type="match status" value="1"/>
</dbReference>
<keyword evidence="4" id="KW-0862">Zinc</keyword>
<keyword evidence="3" id="KW-0479">Metal-binding</keyword>
<dbReference type="EMBL" id="JAGRRH010000081">
    <property type="protein sequence ID" value="KAG7337548.1"/>
    <property type="molecule type" value="Genomic_DNA"/>
</dbReference>
<reference evidence="8" key="2">
    <citation type="submission" date="2021-04" db="EMBL/GenBank/DDBJ databases">
        <authorList>
            <person name="Podell S."/>
        </authorList>
    </citation>
    <scope>NUCLEOTIDE SEQUENCE</scope>
    <source>
        <strain evidence="8">Hildebrandi</strain>
    </source>
</reference>
<comment type="cofactor">
    <cofactor evidence="1">
        <name>Zn(2+)</name>
        <dbReference type="ChEBI" id="CHEBI:29105"/>
    </cofactor>
</comment>
<evidence type="ECO:0000256" key="1">
    <source>
        <dbReference type="ARBA" id="ARBA00001947"/>
    </source>
</evidence>
<dbReference type="PANTHER" id="PTHR43350:SF2">
    <property type="entry name" value="GROES-LIKE ZINC-BINDING ALCOHOL DEHYDROGENASE FAMILY PROTEIN"/>
    <property type="match status" value="1"/>
</dbReference>
<keyword evidence="5" id="KW-0560">Oxidoreductase</keyword>
<evidence type="ECO:0000256" key="2">
    <source>
        <dbReference type="ARBA" id="ARBA00008072"/>
    </source>
</evidence>
<name>A0A9K3K711_9STRA</name>
<dbReference type="Pfam" id="PF00107">
    <property type="entry name" value="ADH_zinc_N"/>
    <property type="match status" value="1"/>
</dbReference>
<accession>A0A9K3K711</accession>
<gene>
    <name evidence="9" type="ORF">IV203_014661</name>
    <name evidence="8" type="ORF">IV203_018994</name>
</gene>
<dbReference type="Pfam" id="PF08240">
    <property type="entry name" value="ADH_N"/>
    <property type="match status" value="1"/>
</dbReference>
<dbReference type="GO" id="GO:0016491">
    <property type="term" value="F:oxidoreductase activity"/>
    <property type="evidence" value="ECO:0007669"/>
    <property type="project" value="UniProtKB-KW"/>
</dbReference>